<evidence type="ECO:0000256" key="4">
    <source>
        <dbReference type="ARBA" id="ARBA00022679"/>
    </source>
</evidence>
<comment type="catalytic activity">
    <reaction evidence="9 10">
        <text>L-threonyl-[protein] + FAD = FMN-L-threonyl-[protein] + AMP + H(+)</text>
        <dbReference type="Rhea" id="RHEA:36847"/>
        <dbReference type="Rhea" id="RHEA-COMP:11060"/>
        <dbReference type="Rhea" id="RHEA-COMP:11061"/>
        <dbReference type="ChEBI" id="CHEBI:15378"/>
        <dbReference type="ChEBI" id="CHEBI:30013"/>
        <dbReference type="ChEBI" id="CHEBI:57692"/>
        <dbReference type="ChEBI" id="CHEBI:74257"/>
        <dbReference type="ChEBI" id="CHEBI:456215"/>
        <dbReference type="EC" id="2.7.1.180"/>
    </reaction>
</comment>
<dbReference type="eggNOG" id="COG1477">
    <property type="taxonomic scope" value="Bacteria"/>
</dbReference>
<keyword evidence="7 10" id="KW-0460">Magnesium</keyword>
<feature type="binding site" evidence="11">
    <location>
        <position position="299"/>
    </location>
    <ligand>
        <name>Mg(2+)</name>
        <dbReference type="ChEBI" id="CHEBI:18420"/>
    </ligand>
</feature>
<evidence type="ECO:0000256" key="1">
    <source>
        <dbReference type="ARBA" id="ARBA00011955"/>
    </source>
</evidence>
<proteinExistence type="inferred from homology"/>
<evidence type="ECO:0000256" key="10">
    <source>
        <dbReference type="PIRNR" id="PIRNR006268"/>
    </source>
</evidence>
<dbReference type="InterPro" id="IPR003374">
    <property type="entry name" value="ApbE-like_sf"/>
</dbReference>
<evidence type="ECO:0000313" key="14">
    <source>
        <dbReference type="Proteomes" id="UP000182508"/>
    </source>
</evidence>
<feature type="binding site" evidence="11">
    <location>
        <position position="184"/>
    </location>
    <ligand>
        <name>Mg(2+)</name>
        <dbReference type="ChEBI" id="CHEBI:18420"/>
    </ligand>
</feature>
<dbReference type="Proteomes" id="UP000182508">
    <property type="component" value="Unassembled WGS sequence"/>
</dbReference>
<dbReference type="STRING" id="439219.SAMN02910293_00272"/>
<dbReference type="EMBL" id="FMXP01000003">
    <property type="protein sequence ID" value="SDB05136.1"/>
    <property type="molecule type" value="Genomic_DNA"/>
</dbReference>
<evidence type="ECO:0000256" key="11">
    <source>
        <dbReference type="PIRSR" id="PIRSR006268-2"/>
    </source>
</evidence>
<dbReference type="PANTHER" id="PTHR30040:SF2">
    <property type="entry name" value="FAD:PROTEIN FMN TRANSFERASE"/>
    <property type="match status" value="1"/>
</dbReference>
<reference evidence="13 14" key="1">
    <citation type="submission" date="2016-10" db="EMBL/GenBank/DDBJ databases">
        <authorList>
            <person name="de Groot N.N."/>
        </authorList>
    </citation>
    <scope>NUCLEOTIDE SEQUENCE [LARGE SCALE GENOMIC DNA]</scope>
    <source>
        <strain evidence="13 14">A-4</strain>
    </source>
</reference>
<comment type="cofactor">
    <cofactor evidence="11">
        <name>Mg(2+)</name>
        <dbReference type="ChEBI" id="CHEBI:18420"/>
    </cofactor>
    <cofactor evidence="11">
        <name>Mn(2+)</name>
        <dbReference type="ChEBI" id="CHEBI:29035"/>
    </cofactor>
    <text evidence="11">Magnesium. Can also use manganese.</text>
</comment>
<dbReference type="PIRSF" id="PIRSF006268">
    <property type="entry name" value="ApbE"/>
    <property type="match status" value="1"/>
</dbReference>
<keyword evidence="12" id="KW-1133">Transmembrane helix</keyword>
<keyword evidence="13" id="KW-0449">Lipoprotein</keyword>
<keyword evidence="14" id="KW-1185">Reference proteome</keyword>
<keyword evidence="5 10" id="KW-0479">Metal-binding</keyword>
<evidence type="ECO:0000256" key="5">
    <source>
        <dbReference type="ARBA" id="ARBA00022723"/>
    </source>
</evidence>
<sequence>MKKKRNFLLIIISLIVILLVGYFFLKPQTKDDSNLAITTSPLTRSESLLHTVVQIKIYHKGQEKVMEEAIDYIKEMEKLLSTNLEGSDVYRINHAAGEEAVKVDKRTFTIIKEALKMSEKSDGKFDISIGAVTNLWRIGDDEARLPSDEGIKAALPFINYKNIKIDEEQETVYIEKGMTLELGAISKGYIADGVKSIFEKHHISTAIINLGGNVLVMGTSPNNEKGWNVGVQNPDEVRGDTVGAVHVKNRSVVTSGIYERYLEVDGKTYHHIMNPETGYPVENNISGVTVFTDKSIQGDELSTSLYLLGIEEGMKYIESLDNVEAVFIDKDKGLHISSGLKEKFELKNEDYHIVENE</sequence>
<dbReference type="PANTHER" id="PTHR30040">
    <property type="entry name" value="THIAMINE BIOSYNTHESIS LIPOPROTEIN APBE"/>
    <property type="match status" value="1"/>
</dbReference>
<evidence type="ECO:0000256" key="9">
    <source>
        <dbReference type="ARBA" id="ARBA00048540"/>
    </source>
</evidence>
<evidence type="ECO:0000256" key="12">
    <source>
        <dbReference type="SAM" id="Phobius"/>
    </source>
</evidence>
<dbReference type="AlphaFoldDB" id="A0A1G6A9Z1"/>
<evidence type="ECO:0000256" key="3">
    <source>
        <dbReference type="ARBA" id="ARBA00022630"/>
    </source>
</evidence>
<evidence type="ECO:0000256" key="7">
    <source>
        <dbReference type="ARBA" id="ARBA00022842"/>
    </source>
</evidence>
<dbReference type="Gene3D" id="3.10.520.10">
    <property type="entry name" value="ApbE-like domains"/>
    <property type="match status" value="1"/>
</dbReference>
<dbReference type="RefSeq" id="WP_074485026.1">
    <property type="nucleotide sequence ID" value="NZ_FMXP01000003.1"/>
</dbReference>
<evidence type="ECO:0000313" key="13">
    <source>
        <dbReference type="EMBL" id="SDB05136.1"/>
    </source>
</evidence>
<feature type="binding site" evidence="11">
    <location>
        <position position="303"/>
    </location>
    <ligand>
        <name>Mg(2+)</name>
        <dbReference type="ChEBI" id="CHEBI:18420"/>
    </ligand>
</feature>
<dbReference type="GO" id="GO:0016740">
    <property type="term" value="F:transferase activity"/>
    <property type="evidence" value="ECO:0007669"/>
    <property type="project" value="UniProtKB-UniRule"/>
</dbReference>
<evidence type="ECO:0000256" key="2">
    <source>
        <dbReference type="ARBA" id="ARBA00016337"/>
    </source>
</evidence>
<evidence type="ECO:0000256" key="8">
    <source>
        <dbReference type="ARBA" id="ARBA00031306"/>
    </source>
</evidence>
<comment type="similarity">
    <text evidence="10">Belongs to the ApbE family.</text>
</comment>
<keyword evidence="12" id="KW-0472">Membrane</keyword>
<keyword evidence="4 10" id="KW-0808">Transferase</keyword>
<keyword evidence="6 10" id="KW-0274">FAD</keyword>
<accession>A0A1G6A9Z1</accession>
<name>A0A1G6A9Z1_9STRE</name>
<gene>
    <name evidence="13" type="ORF">SAMN02910293_00272</name>
</gene>
<dbReference type="EC" id="2.7.1.180" evidence="1 10"/>
<dbReference type="GO" id="GO:0046872">
    <property type="term" value="F:metal ion binding"/>
    <property type="evidence" value="ECO:0007669"/>
    <property type="project" value="UniProtKB-UniRule"/>
</dbReference>
<evidence type="ECO:0000256" key="6">
    <source>
        <dbReference type="ARBA" id="ARBA00022827"/>
    </source>
</evidence>
<keyword evidence="12" id="KW-0812">Transmembrane</keyword>
<keyword evidence="3 10" id="KW-0285">Flavoprotein</keyword>
<organism evidence="13 14">
    <name type="scientific">Streptococcus henryi</name>
    <dbReference type="NCBI Taxonomy" id="439219"/>
    <lineage>
        <taxon>Bacteria</taxon>
        <taxon>Bacillati</taxon>
        <taxon>Bacillota</taxon>
        <taxon>Bacilli</taxon>
        <taxon>Lactobacillales</taxon>
        <taxon>Streptococcaceae</taxon>
        <taxon>Streptococcus</taxon>
    </lineage>
</organism>
<dbReference type="Pfam" id="PF02424">
    <property type="entry name" value="ApbE"/>
    <property type="match status" value="1"/>
</dbReference>
<protein>
    <recommendedName>
        <fullName evidence="2 10">FAD:protein FMN transferase</fullName>
        <ecNumber evidence="1 10">2.7.1.180</ecNumber>
    </recommendedName>
    <alternativeName>
        <fullName evidence="8 10">Flavin transferase</fullName>
    </alternativeName>
</protein>
<feature type="transmembrane region" description="Helical" evidence="12">
    <location>
        <begin position="7"/>
        <end position="25"/>
    </location>
</feature>
<dbReference type="InterPro" id="IPR024932">
    <property type="entry name" value="ApbE"/>
</dbReference>
<dbReference type="SUPFAM" id="SSF143631">
    <property type="entry name" value="ApbE-like"/>
    <property type="match status" value="1"/>
</dbReference>